<proteinExistence type="predicted"/>
<reference evidence="8" key="1">
    <citation type="submission" date="2013-09" db="EMBL/GenBank/DDBJ databases">
        <title>Corchorus olitorius genome sequencing.</title>
        <authorList>
            <person name="Alam M."/>
            <person name="Haque M.S."/>
            <person name="Islam M.S."/>
            <person name="Emdad E.M."/>
            <person name="Islam M.M."/>
            <person name="Ahmed B."/>
            <person name="Halim A."/>
            <person name="Hossen Q.M.M."/>
            <person name="Hossain M.Z."/>
            <person name="Ahmed R."/>
            <person name="Khan M.M."/>
            <person name="Islam R."/>
            <person name="Rashid M.M."/>
            <person name="Khan S.A."/>
            <person name="Rahman M.S."/>
            <person name="Alam M."/>
            <person name="Yahiya A.S."/>
            <person name="Khan M.S."/>
            <person name="Azam M.S."/>
            <person name="Haque T."/>
            <person name="Lashkar M.Z.H."/>
            <person name="Akhand A.I."/>
            <person name="Morshed G."/>
            <person name="Roy S."/>
            <person name="Uddin K.S."/>
            <person name="Rabeya T."/>
            <person name="Hossain A.S."/>
            <person name="Chowdhury A."/>
            <person name="Snigdha A.R."/>
            <person name="Mortoza M.S."/>
            <person name="Matin S.A."/>
            <person name="Hoque S.M.E."/>
            <person name="Islam M.K."/>
            <person name="Roy D.K."/>
            <person name="Haider R."/>
            <person name="Moosa M.M."/>
            <person name="Elias S.M."/>
            <person name="Hasan A.M."/>
            <person name="Jahan S."/>
            <person name="Shafiuddin M."/>
            <person name="Mahmood N."/>
            <person name="Shommy N.S."/>
        </authorList>
    </citation>
    <scope>NUCLEOTIDE SEQUENCE [LARGE SCALE GENOMIC DNA]</scope>
    <source>
        <strain evidence="8">cv. O-4</strain>
    </source>
</reference>
<organism evidence="7 8">
    <name type="scientific">Corchorus olitorius</name>
    <dbReference type="NCBI Taxonomy" id="93759"/>
    <lineage>
        <taxon>Eukaryota</taxon>
        <taxon>Viridiplantae</taxon>
        <taxon>Streptophyta</taxon>
        <taxon>Embryophyta</taxon>
        <taxon>Tracheophyta</taxon>
        <taxon>Spermatophyta</taxon>
        <taxon>Magnoliopsida</taxon>
        <taxon>eudicotyledons</taxon>
        <taxon>Gunneridae</taxon>
        <taxon>Pentapetalae</taxon>
        <taxon>rosids</taxon>
        <taxon>malvids</taxon>
        <taxon>Malvales</taxon>
        <taxon>Malvaceae</taxon>
        <taxon>Grewioideae</taxon>
        <taxon>Apeibeae</taxon>
        <taxon>Corchorus</taxon>
    </lineage>
</organism>
<dbReference type="GO" id="GO:0044550">
    <property type="term" value="P:secondary metabolite biosynthetic process"/>
    <property type="evidence" value="ECO:0007669"/>
    <property type="project" value="UniProtKB-ARBA"/>
</dbReference>
<comment type="caution">
    <text evidence="7">The sequence shown here is derived from an EMBL/GenBank/DDBJ whole genome shotgun (WGS) entry which is preliminary data.</text>
</comment>
<evidence type="ECO:0000256" key="5">
    <source>
        <dbReference type="PIRSR" id="PIRSR000097-3"/>
    </source>
</evidence>
<evidence type="ECO:0000256" key="4">
    <source>
        <dbReference type="PIRSR" id="PIRSR000097-2"/>
    </source>
</evidence>
<dbReference type="STRING" id="93759.A0A1R3GA37"/>
<dbReference type="InterPro" id="IPR044497">
    <property type="entry name" value="AKR4A/B"/>
</dbReference>
<dbReference type="InterPro" id="IPR020471">
    <property type="entry name" value="AKR"/>
</dbReference>
<dbReference type="InterPro" id="IPR023210">
    <property type="entry name" value="NADP_OxRdtase_dom"/>
</dbReference>
<dbReference type="SUPFAM" id="SSF51430">
    <property type="entry name" value="NAD(P)-linked oxidoreductase"/>
    <property type="match status" value="1"/>
</dbReference>
<feature type="domain" description="NADP-dependent oxidoreductase" evidence="6">
    <location>
        <begin position="27"/>
        <end position="300"/>
    </location>
</feature>
<evidence type="ECO:0000256" key="2">
    <source>
        <dbReference type="ARBA" id="ARBA00023002"/>
    </source>
</evidence>
<dbReference type="FunFam" id="3.20.20.100:FF:000014">
    <property type="entry name" value="NAD(P)-linked oxidoreductase superfamily protein"/>
    <property type="match status" value="1"/>
</dbReference>
<evidence type="ECO:0000259" key="6">
    <source>
        <dbReference type="Pfam" id="PF00248"/>
    </source>
</evidence>
<evidence type="ECO:0000256" key="3">
    <source>
        <dbReference type="PIRSR" id="PIRSR000097-1"/>
    </source>
</evidence>
<dbReference type="InterPro" id="IPR018170">
    <property type="entry name" value="Aldo/ket_reductase_CS"/>
</dbReference>
<evidence type="ECO:0000256" key="1">
    <source>
        <dbReference type="ARBA" id="ARBA00004721"/>
    </source>
</evidence>
<protein>
    <submittedName>
        <fullName evidence="7">Aldo/keto reductase</fullName>
    </submittedName>
</protein>
<dbReference type="PROSITE" id="PS00063">
    <property type="entry name" value="ALDOKETO_REDUCTASE_3"/>
    <property type="match status" value="1"/>
</dbReference>
<dbReference type="PIRSF" id="PIRSF000097">
    <property type="entry name" value="AKR"/>
    <property type="match status" value="1"/>
</dbReference>
<keyword evidence="2" id="KW-0560">Oxidoreductase</keyword>
<feature type="active site" description="Proton donor" evidence="3">
    <location>
        <position position="64"/>
    </location>
</feature>
<dbReference type="Proteomes" id="UP000187203">
    <property type="component" value="Unassembled WGS sequence"/>
</dbReference>
<dbReference type="CDD" id="cd19124">
    <property type="entry name" value="AKR_AKR4A_4B"/>
    <property type="match status" value="1"/>
</dbReference>
<dbReference type="PROSITE" id="PS00798">
    <property type="entry name" value="ALDOKETO_REDUCTASE_1"/>
    <property type="match status" value="1"/>
</dbReference>
<dbReference type="InterPro" id="IPR036812">
    <property type="entry name" value="NAD(P)_OxRdtase_dom_sf"/>
</dbReference>
<accession>A0A1R3GA37</accession>
<gene>
    <name evidence="7" type="ORF">COLO4_36291</name>
</gene>
<sequence>MENGSKATSNFSIPEYDLKSSGKKIPRLGFGTATFPFEPAEVTKKAILQAIEIGYRHFDTASMYGSEQPLGEAIIEAVSVGLIESRDELFITSKLWCSDAHGELVLPSLQRSLQNLKLEYLDLFLIHWPISAIPGTYEFPIKEEDFIPMDFNAVWAAMEECQTLGLTKSIGVCNFSCKKLADILAFAKIPPAINQVEMNPVWQQKKLREFCNDHGILLTAYSPLGAKGTPWGTNKVMENEVLNEIAKAKGKTLAQICIRWVYEQEVIVLVKSFNSERMKQNLDIFDWSFSEEELEMINAIPQSRGSDPFTTIDNIWDGEI</sequence>
<dbReference type="GO" id="GO:0016616">
    <property type="term" value="F:oxidoreductase activity, acting on the CH-OH group of donors, NAD or NADP as acceptor"/>
    <property type="evidence" value="ECO:0007669"/>
    <property type="project" value="InterPro"/>
</dbReference>
<evidence type="ECO:0000313" key="8">
    <source>
        <dbReference type="Proteomes" id="UP000187203"/>
    </source>
</evidence>
<dbReference type="Pfam" id="PF00248">
    <property type="entry name" value="Aldo_ket_red"/>
    <property type="match status" value="1"/>
</dbReference>
<feature type="site" description="Lowers pKa of active site Tyr" evidence="5">
    <location>
        <position position="94"/>
    </location>
</feature>
<comment type="pathway">
    <text evidence="1">Secondary metabolite biosynthesis; terpenoid biosynthesis.</text>
</comment>
<evidence type="ECO:0000313" key="7">
    <source>
        <dbReference type="EMBL" id="OMO54959.1"/>
    </source>
</evidence>
<keyword evidence="8" id="KW-1185">Reference proteome</keyword>
<dbReference type="EMBL" id="AWUE01023087">
    <property type="protein sequence ID" value="OMO54959.1"/>
    <property type="molecule type" value="Genomic_DNA"/>
</dbReference>
<dbReference type="Gene3D" id="3.20.20.100">
    <property type="entry name" value="NADP-dependent oxidoreductase domain"/>
    <property type="match status" value="1"/>
</dbReference>
<dbReference type="OrthoDB" id="416253at2759"/>
<dbReference type="PROSITE" id="PS00062">
    <property type="entry name" value="ALDOKETO_REDUCTASE_2"/>
    <property type="match status" value="1"/>
</dbReference>
<dbReference type="AlphaFoldDB" id="A0A1R3GA37"/>
<name>A0A1R3GA37_9ROSI</name>
<feature type="binding site" evidence="4">
    <location>
        <position position="127"/>
    </location>
    <ligand>
        <name>substrate</name>
    </ligand>
</feature>
<dbReference type="PRINTS" id="PR00069">
    <property type="entry name" value="ALDKETRDTASE"/>
</dbReference>
<dbReference type="PANTHER" id="PTHR11732">
    <property type="entry name" value="ALDO/KETO REDUCTASE"/>
    <property type="match status" value="1"/>
</dbReference>